<protein>
    <submittedName>
        <fullName evidence="1">DUF1702 family protein</fullName>
    </submittedName>
</protein>
<evidence type="ECO:0000313" key="2">
    <source>
        <dbReference type="Proteomes" id="UP000746503"/>
    </source>
</evidence>
<dbReference type="RefSeq" id="WP_167932474.1">
    <property type="nucleotide sequence ID" value="NZ_JAAVJB010000030.1"/>
</dbReference>
<proteinExistence type="predicted"/>
<dbReference type="Proteomes" id="UP000746503">
    <property type="component" value="Unassembled WGS sequence"/>
</dbReference>
<reference evidence="1 2" key="1">
    <citation type="submission" date="2020-03" db="EMBL/GenBank/DDBJ databases">
        <title>Draft genome of Streptomyces sp. ventii, isolated from the Axial Seamount in the Pacific Ocean, and resequencing of the two type strains Streptomyces lonarensis strain NCL 716 and Streptomyces bohaiensis strain 11A07.</title>
        <authorList>
            <person name="Loughran R.M."/>
            <person name="Pfannmuller K.M."/>
            <person name="Wasson B.J."/>
            <person name="Deadmond M.C."/>
            <person name="Paddock B.E."/>
            <person name="Koyack M.J."/>
            <person name="Gallegos D.A."/>
            <person name="Mitchell E.A."/>
            <person name="Ushijima B."/>
            <person name="Saw J.H."/>
            <person name="Mcphail K.L."/>
            <person name="Videau P."/>
        </authorList>
    </citation>
    <scope>NUCLEOTIDE SEQUENCE [LARGE SCALE GENOMIC DNA]</scope>
    <source>
        <strain evidence="2">5675061</strain>
    </source>
</reference>
<accession>A0ABX1AIB2</accession>
<comment type="caution">
    <text evidence="1">The sequence shown here is derived from an EMBL/GenBank/DDBJ whole genome shotgun (WGS) entry which is preliminary data.</text>
</comment>
<name>A0ABX1AIB2_9ACTN</name>
<sequence>MAGVIGAVRRTVTAPSLSRVTPEGRGFPGGDTPVARRLGAIPQAVVCGFEWGIADGSPAETAARLALVAPEARGFAYEGATMACVIRDAMGPARHRTRALLDGAGRPHILLNHIGIGFAMARLPRAVWRRAVPRFTEPWAYPRMSWLAVDGYGFDRAYFDNRRWIDSQHRPRRYAWEGDAEYFPRAVDQGVGRALWFVHGARPQDVASAVHRFAFDRRADLWSGVGLAATFAGGASASALSALRDDAGRWTGHLRQGAVFAAKARHLAGHVPEHTTGATRVLTGLTVEAAAAFADDCGDALGPATTGVPVYEQWRTAVRLRSDRFSASQK</sequence>
<evidence type="ECO:0000313" key="1">
    <source>
        <dbReference type="EMBL" id="NJP65950.1"/>
    </source>
</evidence>
<organism evidence="1 2">
    <name type="scientific">Streptomyces spiramenti</name>
    <dbReference type="NCBI Taxonomy" id="2720606"/>
    <lineage>
        <taxon>Bacteria</taxon>
        <taxon>Bacillati</taxon>
        <taxon>Actinomycetota</taxon>
        <taxon>Actinomycetes</taxon>
        <taxon>Kitasatosporales</taxon>
        <taxon>Streptomycetaceae</taxon>
        <taxon>Streptomyces</taxon>
    </lineage>
</organism>
<keyword evidence="2" id="KW-1185">Reference proteome</keyword>
<dbReference type="Pfam" id="PF08012">
    <property type="entry name" value="DUF1702"/>
    <property type="match status" value="1"/>
</dbReference>
<dbReference type="EMBL" id="JAAVJB010000030">
    <property type="protein sequence ID" value="NJP65950.1"/>
    <property type="molecule type" value="Genomic_DNA"/>
</dbReference>
<gene>
    <name evidence="1" type="ORF">HCJ92_06485</name>
</gene>
<dbReference type="InterPro" id="IPR012964">
    <property type="entry name" value="DUF1702"/>
</dbReference>